<dbReference type="PIRSF" id="PIRSF038013">
    <property type="entry name" value="TNF10_TNF11"/>
    <property type="match status" value="1"/>
</dbReference>
<dbReference type="CDD" id="cd00184">
    <property type="entry name" value="TNF"/>
    <property type="match status" value="1"/>
</dbReference>
<evidence type="ECO:0000256" key="9">
    <source>
        <dbReference type="ARBA" id="ARBA00022703"/>
    </source>
</evidence>
<keyword evidence="8" id="KW-0812">Transmembrane</keyword>
<evidence type="ECO:0000256" key="12">
    <source>
        <dbReference type="ARBA" id="ARBA00022968"/>
    </source>
</evidence>
<dbReference type="Gene3D" id="2.60.120.40">
    <property type="match status" value="1"/>
</dbReference>
<dbReference type="GO" id="GO:0005615">
    <property type="term" value="C:extracellular space"/>
    <property type="evidence" value="ECO:0007669"/>
    <property type="project" value="UniProtKB-KW"/>
</dbReference>
<keyword evidence="4" id="KW-1003">Cell membrane</keyword>
<dbReference type="SUPFAM" id="SSF49842">
    <property type="entry name" value="TNF-like"/>
    <property type="match status" value="1"/>
</dbReference>
<dbReference type="GO" id="GO:2001238">
    <property type="term" value="P:positive regulation of extrinsic apoptotic signaling pathway"/>
    <property type="evidence" value="ECO:0007669"/>
    <property type="project" value="UniProtKB-ARBA"/>
</dbReference>
<dbReference type="SMART" id="SM00207">
    <property type="entry name" value="TNF"/>
    <property type="match status" value="1"/>
</dbReference>
<evidence type="ECO:0000256" key="18">
    <source>
        <dbReference type="ARBA" id="ARBA00083215"/>
    </source>
</evidence>
<dbReference type="OrthoDB" id="5980568at2759"/>
<dbReference type="PROSITE" id="PS50049">
    <property type="entry name" value="THD_2"/>
    <property type="match status" value="1"/>
</dbReference>
<evidence type="ECO:0000256" key="19">
    <source>
        <dbReference type="PIRSR" id="PIRSR038013-50"/>
    </source>
</evidence>
<dbReference type="GO" id="GO:0046872">
    <property type="term" value="F:metal ion binding"/>
    <property type="evidence" value="ECO:0007669"/>
    <property type="project" value="UniProtKB-KW"/>
</dbReference>
<dbReference type="GO" id="GO:0006955">
    <property type="term" value="P:immune response"/>
    <property type="evidence" value="ECO:0007669"/>
    <property type="project" value="InterPro"/>
</dbReference>
<dbReference type="GO" id="GO:0006915">
    <property type="term" value="P:apoptotic process"/>
    <property type="evidence" value="ECO:0007669"/>
    <property type="project" value="UniProtKB-KW"/>
</dbReference>
<evidence type="ECO:0000256" key="13">
    <source>
        <dbReference type="ARBA" id="ARBA00022989"/>
    </source>
</evidence>
<keyword evidence="10 19" id="KW-0479">Metal-binding</keyword>
<evidence type="ECO:0000313" key="21">
    <source>
        <dbReference type="EMBL" id="GCB71374.1"/>
    </source>
</evidence>
<dbReference type="Pfam" id="PF00229">
    <property type="entry name" value="TNF"/>
    <property type="match status" value="1"/>
</dbReference>
<dbReference type="Proteomes" id="UP000288216">
    <property type="component" value="Unassembled WGS sequence"/>
</dbReference>
<sequence length="268" mass="30176">IVSTAGMFVYFTREISKVKNERVSQELWCLNSPQRFEQLISTETEGLSDQIKKDPCWRLVNSTKLLATKVADKTTKKHIIQGVMDNVPVDVLKSAAEFNDKPARSSSAHLTVRFTSPQDVSYHLDRSCRHLVKWGIGKGLSHIQNMSLHHGKLRASQTGRYYIYAQTYFRYQHKARADYGDDSANSNEQQLVQCIYKMTTTYASPILLMKGVGTKCGAANAEYGLNSIYQGGLFELKTGDEIFVTISDITLVDDNVASSYFGSFRLDM</sequence>
<dbReference type="AlphaFoldDB" id="A0A401PE22"/>
<keyword evidence="6" id="KW-0964">Secreted</keyword>
<evidence type="ECO:0000256" key="10">
    <source>
        <dbReference type="ARBA" id="ARBA00022723"/>
    </source>
</evidence>
<comment type="subunit">
    <text evidence="16">Homotrimer. One TNFSF10 homotrimer interacts with three TNFSF10A mononers. One TNFSF10 homotrimer interacts with three TNFSF10B mononers.</text>
</comment>
<dbReference type="PANTHER" id="PTHR11471">
    <property type="entry name" value="TUMOR NECROSIS FACTOR FAMILY MEMBER"/>
    <property type="match status" value="1"/>
</dbReference>
<keyword evidence="22" id="KW-1185">Reference proteome</keyword>
<evidence type="ECO:0000256" key="7">
    <source>
        <dbReference type="ARBA" id="ARBA00022553"/>
    </source>
</evidence>
<reference evidence="21 22" key="1">
    <citation type="journal article" date="2018" name="Nat. Ecol. Evol.">
        <title>Shark genomes provide insights into elasmobranch evolution and the origin of vertebrates.</title>
        <authorList>
            <person name="Hara Y"/>
            <person name="Yamaguchi K"/>
            <person name="Onimaru K"/>
            <person name="Kadota M"/>
            <person name="Koyanagi M"/>
            <person name="Keeley SD"/>
            <person name="Tatsumi K"/>
            <person name="Tanaka K"/>
            <person name="Motone F"/>
            <person name="Kageyama Y"/>
            <person name="Nozu R"/>
            <person name="Adachi N"/>
            <person name="Nishimura O"/>
            <person name="Nakagawa R"/>
            <person name="Tanegashima C"/>
            <person name="Kiyatake I"/>
            <person name="Matsumoto R"/>
            <person name="Murakumo K"/>
            <person name="Nishida K"/>
            <person name="Terakita A"/>
            <person name="Kuratani S"/>
            <person name="Sato K"/>
            <person name="Hyodo S Kuraku.S."/>
        </authorList>
    </citation>
    <scope>NUCLEOTIDE SEQUENCE [LARGE SCALE GENOMIC DNA]</scope>
</reference>
<evidence type="ECO:0000313" key="22">
    <source>
        <dbReference type="Proteomes" id="UP000288216"/>
    </source>
</evidence>
<evidence type="ECO:0000256" key="14">
    <source>
        <dbReference type="ARBA" id="ARBA00023136"/>
    </source>
</evidence>
<comment type="similarity">
    <text evidence="3">Belongs to the tumor necrosis factor family.</text>
</comment>
<dbReference type="InterPro" id="IPR008983">
    <property type="entry name" value="Tumour_necrosis_fac-like_dom"/>
</dbReference>
<accession>A0A401PE22</accession>
<keyword evidence="13" id="KW-1133">Transmembrane helix</keyword>
<evidence type="ECO:0000256" key="8">
    <source>
        <dbReference type="ARBA" id="ARBA00022692"/>
    </source>
</evidence>
<comment type="subcellular location">
    <subcellularLocation>
        <location evidence="1">Cell membrane</location>
        <topology evidence="1">Single-pass type II membrane protein</topology>
    </subcellularLocation>
    <subcellularLocation>
        <location evidence="2">Secreted</location>
    </subcellularLocation>
</comment>
<name>A0A401PE22_SCYTO</name>
<evidence type="ECO:0000256" key="5">
    <source>
        <dbReference type="ARBA" id="ARBA00022514"/>
    </source>
</evidence>
<evidence type="ECO:0000256" key="1">
    <source>
        <dbReference type="ARBA" id="ARBA00004401"/>
    </source>
</evidence>
<organism evidence="21 22">
    <name type="scientific">Scyliorhinus torazame</name>
    <name type="common">Cloudy catshark</name>
    <name type="synonym">Catulus torazame</name>
    <dbReference type="NCBI Taxonomy" id="75743"/>
    <lineage>
        <taxon>Eukaryota</taxon>
        <taxon>Metazoa</taxon>
        <taxon>Chordata</taxon>
        <taxon>Craniata</taxon>
        <taxon>Vertebrata</taxon>
        <taxon>Chondrichthyes</taxon>
        <taxon>Elasmobranchii</taxon>
        <taxon>Galeomorphii</taxon>
        <taxon>Galeoidea</taxon>
        <taxon>Carcharhiniformes</taxon>
        <taxon>Scyliorhinidae</taxon>
        <taxon>Scyliorhinus</taxon>
    </lineage>
</organism>
<keyword evidence="14" id="KW-0472">Membrane</keyword>
<dbReference type="InterPro" id="IPR017355">
    <property type="entry name" value="TNF_ligand_10/11"/>
</dbReference>
<comment type="function">
    <text evidence="15">Cytokine that binds to TNFRSF10A/TRAILR1, TNFRSF10B/TRAILR2, TNFRSF10C/TRAILR3, TNFRSF10D/TRAILR4 and possibly also to TNFRSF11B/OPG. Induces apoptosis. Its activity may be modulated by binding to the decoy receptors TNFRSF10C/TRAILR3, TNFRSF10D/TRAILR4 and TNFRSF11B/OPG that cannot induce apoptosis.</text>
</comment>
<keyword evidence="11 19" id="KW-0862">Zinc</keyword>
<evidence type="ECO:0000256" key="4">
    <source>
        <dbReference type="ARBA" id="ARBA00022475"/>
    </source>
</evidence>
<protein>
    <recommendedName>
        <fullName evidence="17">Tumor necrosis factor ligand superfamily member 10</fullName>
    </recommendedName>
    <alternativeName>
        <fullName evidence="18">TNF-related apoptosis-inducing ligand</fullName>
    </alternativeName>
</protein>
<dbReference type="InterPro" id="IPR006052">
    <property type="entry name" value="TNF_dom"/>
</dbReference>
<dbReference type="GO" id="GO:0005164">
    <property type="term" value="F:tumor necrosis factor receptor binding"/>
    <property type="evidence" value="ECO:0007669"/>
    <property type="project" value="InterPro"/>
</dbReference>
<dbReference type="FunFam" id="2.60.120.40:FF:000014">
    <property type="entry name" value="Tumor necrosis factor ligand superfamily member"/>
    <property type="match status" value="1"/>
</dbReference>
<keyword evidence="7" id="KW-0597">Phosphoprotein</keyword>
<dbReference type="GO" id="GO:0005125">
    <property type="term" value="F:cytokine activity"/>
    <property type="evidence" value="ECO:0007669"/>
    <property type="project" value="UniProtKB-KW"/>
</dbReference>
<comment type="caution">
    <text evidence="21">The sequence shown here is derived from an EMBL/GenBank/DDBJ whole genome shotgun (WGS) entry which is preliminary data.</text>
</comment>
<evidence type="ECO:0000256" key="11">
    <source>
        <dbReference type="ARBA" id="ARBA00022833"/>
    </source>
</evidence>
<feature type="binding site" evidence="19">
    <location>
        <position position="216"/>
    </location>
    <ligand>
        <name>Zn(2+)</name>
        <dbReference type="ChEBI" id="CHEBI:29105"/>
        <note>ligand shared between all trimeric partners</note>
    </ligand>
</feature>
<keyword evidence="5" id="KW-0202">Cytokine</keyword>
<dbReference type="GO" id="GO:0005886">
    <property type="term" value="C:plasma membrane"/>
    <property type="evidence" value="ECO:0007669"/>
    <property type="project" value="UniProtKB-SubCell"/>
</dbReference>
<evidence type="ECO:0000256" key="3">
    <source>
        <dbReference type="ARBA" id="ARBA00008670"/>
    </source>
</evidence>
<feature type="domain" description="THD" evidence="20">
    <location>
        <begin position="106"/>
        <end position="266"/>
    </location>
</feature>
<dbReference type="EMBL" id="BFAA01003456">
    <property type="protein sequence ID" value="GCB71374.1"/>
    <property type="molecule type" value="Genomic_DNA"/>
</dbReference>
<gene>
    <name evidence="21" type="ORF">scyTo_0008822</name>
</gene>
<keyword evidence="9" id="KW-0053">Apoptosis</keyword>
<evidence type="ECO:0000256" key="16">
    <source>
        <dbReference type="ARBA" id="ARBA00063957"/>
    </source>
</evidence>
<evidence type="ECO:0000256" key="17">
    <source>
        <dbReference type="ARBA" id="ARBA00074586"/>
    </source>
</evidence>
<proteinExistence type="inferred from homology"/>
<evidence type="ECO:0000256" key="2">
    <source>
        <dbReference type="ARBA" id="ARBA00004613"/>
    </source>
</evidence>
<evidence type="ECO:0000259" key="20">
    <source>
        <dbReference type="PROSITE" id="PS50049"/>
    </source>
</evidence>
<dbReference type="PANTHER" id="PTHR11471:SF28">
    <property type="entry name" value="DEATH LIGAND 1B-RELATED"/>
    <property type="match status" value="1"/>
</dbReference>
<evidence type="ECO:0000256" key="15">
    <source>
        <dbReference type="ARBA" id="ARBA00055277"/>
    </source>
</evidence>
<keyword evidence="12" id="KW-0735">Signal-anchor</keyword>
<evidence type="ECO:0000256" key="6">
    <source>
        <dbReference type="ARBA" id="ARBA00022525"/>
    </source>
</evidence>
<feature type="non-terminal residue" evidence="21">
    <location>
        <position position="1"/>
    </location>
</feature>